<dbReference type="RefSeq" id="WP_141138345.1">
    <property type="nucleotide sequence ID" value="NZ_FXXQ01000032.1"/>
</dbReference>
<keyword evidence="3" id="KW-1185">Reference proteome</keyword>
<organism evidence="2 3">
    <name type="scientific">Boseongicola aestuarii</name>
    <dbReference type="NCBI Taxonomy" id="1470561"/>
    <lineage>
        <taxon>Bacteria</taxon>
        <taxon>Pseudomonadati</taxon>
        <taxon>Pseudomonadota</taxon>
        <taxon>Alphaproteobacteria</taxon>
        <taxon>Rhodobacterales</taxon>
        <taxon>Paracoccaceae</taxon>
        <taxon>Boseongicola</taxon>
    </lineage>
</organism>
<feature type="compositionally biased region" description="Polar residues" evidence="1">
    <location>
        <begin position="1"/>
        <end position="10"/>
    </location>
</feature>
<feature type="region of interest" description="Disordered" evidence="1">
    <location>
        <begin position="95"/>
        <end position="123"/>
    </location>
</feature>
<accession>A0A238J641</accession>
<dbReference type="Proteomes" id="UP000201838">
    <property type="component" value="Unassembled WGS sequence"/>
</dbReference>
<evidence type="ECO:0000256" key="1">
    <source>
        <dbReference type="SAM" id="MobiDB-lite"/>
    </source>
</evidence>
<feature type="compositionally biased region" description="Acidic residues" evidence="1">
    <location>
        <begin position="113"/>
        <end position="123"/>
    </location>
</feature>
<sequence length="123" mass="13521">MAQNLGARQTGQHEKNPQRFAGRSDPATGPLGAPPSYLSENEVRAWHSFADEWPWLAKADRAALVPLCKLRVKVEDKNEVMPVSLVNEYRLQLSSFGGTPTTRSKVTSGIGQDAEDPADEFLN</sequence>
<proteinExistence type="predicted"/>
<name>A0A238J641_9RHOB</name>
<gene>
    <name evidence="2" type="ORF">BOA8489_03956</name>
</gene>
<dbReference type="AlphaFoldDB" id="A0A238J641"/>
<evidence type="ECO:0000313" key="3">
    <source>
        <dbReference type="Proteomes" id="UP000201838"/>
    </source>
</evidence>
<dbReference type="OrthoDB" id="6046378at2"/>
<evidence type="ECO:0008006" key="4">
    <source>
        <dbReference type="Google" id="ProtNLM"/>
    </source>
</evidence>
<protein>
    <recommendedName>
        <fullName evidence="4">Phage terminase, small subunit</fullName>
    </recommendedName>
</protein>
<evidence type="ECO:0000313" key="2">
    <source>
        <dbReference type="EMBL" id="SMX25811.1"/>
    </source>
</evidence>
<dbReference type="EMBL" id="FXXQ01000032">
    <property type="protein sequence ID" value="SMX25811.1"/>
    <property type="molecule type" value="Genomic_DNA"/>
</dbReference>
<feature type="compositionally biased region" description="Polar residues" evidence="1">
    <location>
        <begin position="95"/>
        <end position="110"/>
    </location>
</feature>
<feature type="region of interest" description="Disordered" evidence="1">
    <location>
        <begin position="1"/>
        <end position="37"/>
    </location>
</feature>
<reference evidence="2 3" key="1">
    <citation type="submission" date="2017-05" db="EMBL/GenBank/DDBJ databases">
        <authorList>
            <person name="Song R."/>
            <person name="Chenine A.L."/>
            <person name="Ruprecht R.M."/>
        </authorList>
    </citation>
    <scope>NUCLEOTIDE SEQUENCE [LARGE SCALE GENOMIC DNA]</scope>
    <source>
        <strain evidence="2 3">CECT 8489</strain>
    </source>
</reference>